<dbReference type="RefSeq" id="WP_310864780.1">
    <property type="nucleotide sequence ID" value="NZ_CP134206.1"/>
</dbReference>
<protein>
    <submittedName>
        <fullName evidence="2">Uncharacterized protein</fullName>
    </submittedName>
</protein>
<evidence type="ECO:0000313" key="3">
    <source>
        <dbReference type="Proteomes" id="UP001256400"/>
    </source>
</evidence>
<evidence type="ECO:0000313" key="2">
    <source>
        <dbReference type="EMBL" id="WND05614.1"/>
    </source>
</evidence>
<organism evidence="2 3">
    <name type="scientific">Acinetobacter soli</name>
    <dbReference type="NCBI Taxonomy" id="487316"/>
    <lineage>
        <taxon>Bacteria</taxon>
        <taxon>Pseudomonadati</taxon>
        <taxon>Pseudomonadota</taxon>
        <taxon>Gammaproteobacteria</taxon>
        <taxon>Moraxellales</taxon>
        <taxon>Moraxellaceae</taxon>
        <taxon>Acinetobacter</taxon>
    </lineage>
</organism>
<keyword evidence="1" id="KW-0175">Coiled coil</keyword>
<gene>
    <name evidence="2" type="ORF">RHP80_00100</name>
</gene>
<dbReference type="Proteomes" id="UP001256400">
    <property type="component" value="Chromosome"/>
</dbReference>
<sequence length="94" mass="11007">MVSSIQSPEVINFGKFKGTPLNELKPSYVHWLLKLENLNADLREKLEAIDAEREREFQRRKAAAIMFSKPCFQRDRYSANQRIAYNNAKYNKGL</sequence>
<reference evidence="2" key="1">
    <citation type="submission" date="2023-09" db="EMBL/GenBank/DDBJ databases">
        <title>Acinetobacter soli.</title>
        <authorList>
            <person name="Kim B."/>
            <person name="Kim D."/>
            <person name="Park D."/>
        </authorList>
    </citation>
    <scope>NUCLEOTIDE SEQUENCE</scope>
    <source>
        <strain evidence="2">2023.05</strain>
    </source>
</reference>
<proteinExistence type="predicted"/>
<feature type="coiled-coil region" evidence="1">
    <location>
        <begin position="32"/>
        <end position="59"/>
    </location>
</feature>
<name>A0AB38YWL8_9GAMM</name>
<dbReference type="EMBL" id="CP134206">
    <property type="protein sequence ID" value="WND05614.1"/>
    <property type="molecule type" value="Genomic_DNA"/>
</dbReference>
<dbReference type="AlphaFoldDB" id="A0AB38YWL8"/>
<evidence type="ECO:0000256" key="1">
    <source>
        <dbReference type="SAM" id="Coils"/>
    </source>
</evidence>
<accession>A0AB38YWL8</accession>